<feature type="transmembrane region" description="Helical" evidence="1">
    <location>
        <begin position="45"/>
        <end position="65"/>
    </location>
</feature>
<sequence>MRDLFYQLFNKGSWRALSLILALMLTVFFFFNIDGFSDKLRSTPVYWVILNLWATVILWIHGMGFGIRSLLWRYLFAPVVGYAVTAAVIVTYLLNISR</sequence>
<dbReference type="InterPro" id="IPR011846">
    <property type="entry name" value="Cyd_oper_YbgE"/>
</dbReference>
<gene>
    <name evidence="2" type="ORF">EDC45_0539</name>
</gene>
<keyword evidence="1" id="KW-1133">Transmembrane helix</keyword>
<dbReference type="RefSeq" id="WP_133543183.1">
    <property type="nucleotide sequence ID" value="NZ_SNYQ01000001.1"/>
</dbReference>
<dbReference type="EMBL" id="SNYQ01000001">
    <property type="protein sequence ID" value="TDQ59876.1"/>
    <property type="molecule type" value="Genomic_DNA"/>
</dbReference>
<evidence type="ECO:0000313" key="2">
    <source>
        <dbReference type="EMBL" id="TDQ59876.1"/>
    </source>
</evidence>
<protein>
    <submittedName>
        <fullName evidence="2">Cyd operon protein YbgE</fullName>
    </submittedName>
</protein>
<organism evidence="2 3">
    <name type="scientific">Mesocricetibacter intestinalis</name>
    <dbReference type="NCBI Taxonomy" id="1521930"/>
    <lineage>
        <taxon>Bacteria</taxon>
        <taxon>Pseudomonadati</taxon>
        <taxon>Pseudomonadota</taxon>
        <taxon>Gammaproteobacteria</taxon>
        <taxon>Pasteurellales</taxon>
        <taxon>Pasteurellaceae</taxon>
        <taxon>Mesocricetibacter</taxon>
    </lineage>
</organism>
<dbReference type="Proteomes" id="UP000295657">
    <property type="component" value="Unassembled WGS sequence"/>
</dbReference>
<name>A0A4R6VDB5_9PAST</name>
<keyword evidence="1" id="KW-0472">Membrane</keyword>
<dbReference type="OrthoDB" id="5681350at2"/>
<keyword evidence="1" id="KW-0812">Transmembrane</keyword>
<reference evidence="2 3" key="1">
    <citation type="submission" date="2019-03" db="EMBL/GenBank/DDBJ databases">
        <title>Genomic Encyclopedia of Type Strains, Phase IV (KMG-IV): sequencing the most valuable type-strain genomes for metagenomic binning, comparative biology and taxonomic classification.</title>
        <authorList>
            <person name="Goeker M."/>
        </authorList>
    </citation>
    <scope>NUCLEOTIDE SEQUENCE [LARGE SCALE GENOMIC DNA]</scope>
    <source>
        <strain evidence="2 3">DSM 28403</strain>
    </source>
</reference>
<accession>A0A4R6VDB5</accession>
<evidence type="ECO:0000256" key="1">
    <source>
        <dbReference type="SAM" id="Phobius"/>
    </source>
</evidence>
<keyword evidence="3" id="KW-1185">Reference proteome</keyword>
<dbReference type="NCBIfam" id="TIGR02112">
    <property type="entry name" value="cyd_oper_ybgE"/>
    <property type="match status" value="1"/>
</dbReference>
<evidence type="ECO:0000313" key="3">
    <source>
        <dbReference type="Proteomes" id="UP000295657"/>
    </source>
</evidence>
<feature type="transmembrane region" description="Helical" evidence="1">
    <location>
        <begin position="71"/>
        <end position="94"/>
    </location>
</feature>
<feature type="transmembrane region" description="Helical" evidence="1">
    <location>
        <begin position="12"/>
        <end position="33"/>
    </location>
</feature>
<dbReference type="AlphaFoldDB" id="A0A4R6VDB5"/>
<proteinExistence type="predicted"/>
<comment type="caution">
    <text evidence="2">The sequence shown here is derived from an EMBL/GenBank/DDBJ whole genome shotgun (WGS) entry which is preliminary data.</text>
</comment>
<dbReference type="Pfam" id="PF09600">
    <property type="entry name" value="Cyd_oper_YbgE"/>
    <property type="match status" value="1"/>
</dbReference>